<feature type="domain" description="Rho-GAP" evidence="5">
    <location>
        <begin position="743"/>
        <end position="890"/>
    </location>
</feature>
<gene>
    <name evidence="6" type="ORF">BJ322DRAFT_1046995</name>
</gene>
<evidence type="ECO:0000256" key="2">
    <source>
        <dbReference type="ARBA" id="ARBA00004580"/>
    </source>
</evidence>
<dbReference type="InterPro" id="IPR000300">
    <property type="entry name" value="IPPc"/>
</dbReference>
<proteinExistence type="predicted"/>
<reference evidence="6" key="1">
    <citation type="journal article" date="2020" name="Nat. Commun.">
        <title>Large-scale genome sequencing of mycorrhizal fungi provides insights into the early evolution of symbiotic traits.</title>
        <authorList>
            <person name="Miyauchi S."/>
            <person name="Kiss E."/>
            <person name="Kuo A."/>
            <person name="Drula E."/>
            <person name="Kohler A."/>
            <person name="Sanchez-Garcia M."/>
            <person name="Morin E."/>
            <person name="Andreopoulos B."/>
            <person name="Barry K.W."/>
            <person name="Bonito G."/>
            <person name="Buee M."/>
            <person name="Carver A."/>
            <person name="Chen C."/>
            <person name="Cichocki N."/>
            <person name="Clum A."/>
            <person name="Culley D."/>
            <person name="Crous P.W."/>
            <person name="Fauchery L."/>
            <person name="Girlanda M."/>
            <person name="Hayes R.D."/>
            <person name="Keri Z."/>
            <person name="LaButti K."/>
            <person name="Lipzen A."/>
            <person name="Lombard V."/>
            <person name="Magnuson J."/>
            <person name="Maillard F."/>
            <person name="Murat C."/>
            <person name="Nolan M."/>
            <person name="Ohm R.A."/>
            <person name="Pangilinan J."/>
            <person name="Pereira M.F."/>
            <person name="Perotto S."/>
            <person name="Peter M."/>
            <person name="Pfister S."/>
            <person name="Riley R."/>
            <person name="Sitrit Y."/>
            <person name="Stielow J.B."/>
            <person name="Szollosi G."/>
            <person name="Zifcakova L."/>
            <person name="Stursova M."/>
            <person name="Spatafora J.W."/>
            <person name="Tedersoo L."/>
            <person name="Vaario L.M."/>
            <person name="Yamada A."/>
            <person name="Yan M."/>
            <person name="Wang P."/>
            <person name="Xu J."/>
            <person name="Bruns T."/>
            <person name="Baldrian P."/>
            <person name="Vilgalys R."/>
            <person name="Dunand C."/>
            <person name="Henrissat B."/>
            <person name="Grigoriev I.V."/>
            <person name="Hibbett D."/>
            <person name="Nagy L.G."/>
            <person name="Martin F.M."/>
        </authorList>
    </citation>
    <scope>NUCLEOTIDE SEQUENCE</scope>
    <source>
        <strain evidence="6">UH-Tt-Lm1</strain>
    </source>
</reference>
<dbReference type="PROSITE" id="PS50238">
    <property type="entry name" value="RHOGAP"/>
    <property type="match status" value="1"/>
</dbReference>
<reference evidence="6" key="2">
    <citation type="submission" date="2020-11" db="EMBL/GenBank/DDBJ databases">
        <authorList>
            <consortium name="DOE Joint Genome Institute"/>
            <person name="Kuo A."/>
            <person name="Miyauchi S."/>
            <person name="Kiss E."/>
            <person name="Drula E."/>
            <person name="Kohler A."/>
            <person name="Sanchez-Garcia M."/>
            <person name="Andreopoulos B."/>
            <person name="Barry K.W."/>
            <person name="Bonito G."/>
            <person name="Buee M."/>
            <person name="Carver A."/>
            <person name="Chen C."/>
            <person name="Cichocki N."/>
            <person name="Clum A."/>
            <person name="Culley D."/>
            <person name="Crous P.W."/>
            <person name="Fauchery L."/>
            <person name="Girlanda M."/>
            <person name="Hayes R."/>
            <person name="Keri Z."/>
            <person name="Labutti K."/>
            <person name="Lipzen A."/>
            <person name="Lombard V."/>
            <person name="Magnuson J."/>
            <person name="Maillard F."/>
            <person name="Morin E."/>
            <person name="Murat C."/>
            <person name="Nolan M."/>
            <person name="Ohm R."/>
            <person name="Pangilinan J."/>
            <person name="Pereira M."/>
            <person name="Perotto S."/>
            <person name="Peter M."/>
            <person name="Riley R."/>
            <person name="Sitrit Y."/>
            <person name="Stielow B."/>
            <person name="Szollosi G."/>
            <person name="Zifcakova L."/>
            <person name="Stursova M."/>
            <person name="Spatafora J.W."/>
            <person name="Tedersoo L."/>
            <person name="Vaario L.-M."/>
            <person name="Yamada A."/>
            <person name="Yan M."/>
            <person name="Wang P."/>
            <person name="Xu J."/>
            <person name="Bruns T."/>
            <person name="Baldrian P."/>
            <person name="Vilgalys R."/>
            <person name="Henrissat B."/>
            <person name="Grigoriev I.V."/>
            <person name="Hibbett D."/>
            <person name="Nagy L.G."/>
            <person name="Martin F.M."/>
        </authorList>
    </citation>
    <scope>NUCLEOTIDE SEQUENCE</scope>
    <source>
        <strain evidence="6">UH-Tt-Lm1</strain>
    </source>
</reference>
<keyword evidence="4" id="KW-0968">Cytoplasmic vesicle</keyword>
<dbReference type="Gene3D" id="3.60.10.10">
    <property type="entry name" value="Endonuclease/exonuclease/phosphatase"/>
    <property type="match status" value="1"/>
</dbReference>
<evidence type="ECO:0000256" key="1">
    <source>
        <dbReference type="ARBA" id="ARBA00004146"/>
    </source>
</evidence>
<dbReference type="AlphaFoldDB" id="A0A9P6HIL5"/>
<dbReference type="InterPro" id="IPR048869">
    <property type="entry name" value="OCRL-1_2_ASH"/>
</dbReference>
<comment type="subcellular location">
    <subcellularLocation>
        <location evidence="2">Cytoplasmic vesicle</location>
        <location evidence="2">Phagosome membrane</location>
    </subcellularLocation>
    <subcellularLocation>
        <location evidence="1">Early endosome membrane</location>
    </subcellularLocation>
</comment>
<dbReference type="GO" id="GO:0046856">
    <property type="term" value="P:phosphatidylinositol dephosphorylation"/>
    <property type="evidence" value="ECO:0007669"/>
    <property type="project" value="InterPro"/>
</dbReference>
<dbReference type="InterPro" id="IPR000198">
    <property type="entry name" value="RhoGAP_dom"/>
</dbReference>
<accession>A0A9P6HIL5</accession>
<organism evidence="6 7">
    <name type="scientific">Thelephora terrestris</name>
    <dbReference type="NCBI Taxonomy" id="56493"/>
    <lineage>
        <taxon>Eukaryota</taxon>
        <taxon>Fungi</taxon>
        <taxon>Dikarya</taxon>
        <taxon>Basidiomycota</taxon>
        <taxon>Agaricomycotina</taxon>
        <taxon>Agaricomycetes</taxon>
        <taxon>Thelephorales</taxon>
        <taxon>Thelephoraceae</taxon>
        <taxon>Thelephora</taxon>
    </lineage>
</organism>
<dbReference type="SUPFAM" id="SSF56219">
    <property type="entry name" value="DNase I-like"/>
    <property type="match status" value="1"/>
</dbReference>
<dbReference type="SUPFAM" id="SSF48350">
    <property type="entry name" value="GTPase activation domain, GAP"/>
    <property type="match status" value="1"/>
</dbReference>
<keyword evidence="3" id="KW-0967">Endosome</keyword>
<dbReference type="InterPro" id="IPR036691">
    <property type="entry name" value="Endo/exonu/phosph_ase_sf"/>
</dbReference>
<evidence type="ECO:0000256" key="3">
    <source>
        <dbReference type="ARBA" id="ARBA00022753"/>
    </source>
</evidence>
<sequence length="890" mass="99237">MAMRIRPASKDGESFCHMDPLGHFRFESSWSSISLFLFKFKPTNGAGGANPSVELVIDHVIPIIGEFSISVALSKRNTVDLRNPSSPLTMNQPRTELRVTINHGHHLSPDQNTEHITLLANDLQRLRSVLEECKRLNQISNENVGPATVSGTHAWVLPYLSTASPAFSAVPFDVRLSNSPLHTRLSPASAGFPGDDLADIQLIREEWIPRAAKVICDKTKTRRDLKIRIGTFNVNGNLPTQDLGAWVGGSDHDADKMLPPLKKLSEITLGESDDKGDELSGSPDILVVGFQELDLSTGALLYSTEAFRENAWTSAVFAGLGERHELYDKLVSKQLVGMLIMAFVKKNVKECFEDVKTTAVGAGILGVMGNKGATGIRLSFRPKHPSGAPSLPTVLTFVNSHLAAFEDMVDRRNTDFHDLSSRMQFVRRTDQTPETPTRNLPQVVVSVFDTDVLFWMGDLNYRIDLPSQTIRTLLTWPGLEEVNLAELRKYDQLRNAIRERKAFEDFKEADLTYLPTYRFAIGFSTDQLGYDVKRKPAWTDRILHMHSKTAPVKQLSYHGHPSVTMSDHRPVSADFVVSCDVIELSEYEMTTRKLHRQVLYMEEEEAPPKISLEPSSIDFGTVGYLRSVTRALEVRNIGKIPCAFRFVPLEVEELICPPWLLIGTVTGLLLPDESVTVSLTIDINCEMAAELNRFRPRLEVTLILHVGLGKDHFVPVSAKYEPTCFANTLSYLTRLSGPIRDVKSADDLLSEDEAKNAPKEFMRLVNRLMSCDGVDASALFTTRGDLKVVEIIRECLDTGKQFVFPKEYTNSVISVGFGEALLRLLDSLTEPLIPSSLNSACEAVTSKDEGFEVSLPHPSRASWRSLAYTLLLIRNCVAPDSFWTNFHMPP</sequence>
<dbReference type="Pfam" id="PF21310">
    <property type="entry name" value="OCRL-like_ASH"/>
    <property type="match status" value="1"/>
</dbReference>
<dbReference type="PANTHER" id="PTHR11200:SF300">
    <property type="entry name" value="TYPE II INOSITOL 1,4,5-TRISPHOSPHATE 5-PHOSPHATASE"/>
    <property type="match status" value="1"/>
</dbReference>
<name>A0A9P6HIL5_9AGAM</name>
<dbReference type="Pfam" id="PF22669">
    <property type="entry name" value="Exo_endo_phos2"/>
    <property type="match status" value="1"/>
</dbReference>
<dbReference type="InterPro" id="IPR008936">
    <property type="entry name" value="Rho_GTPase_activation_prot"/>
</dbReference>
<evidence type="ECO:0000313" key="7">
    <source>
        <dbReference type="Proteomes" id="UP000736335"/>
    </source>
</evidence>
<dbReference type="GO" id="GO:0007165">
    <property type="term" value="P:signal transduction"/>
    <property type="evidence" value="ECO:0007669"/>
    <property type="project" value="InterPro"/>
</dbReference>
<protein>
    <submittedName>
        <fullName evidence="6">DNase I-like protein</fullName>
    </submittedName>
</protein>
<evidence type="ECO:0000259" key="5">
    <source>
        <dbReference type="PROSITE" id="PS50238"/>
    </source>
</evidence>
<evidence type="ECO:0000313" key="6">
    <source>
        <dbReference type="EMBL" id="KAF9788098.1"/>
    </source>
</evidence>
<dbReference type="OrthoDB" id="7862313at2759"/>
<dbReference type="Gene3D" id="1.10.555.10">
    <property type="entry name" value="Rho GTPase activation protein"/>
    <property type="match status" value="1"/>
</dbReference>
<dbReference type="InterPro" id="IPR013783">
    <property type="entry name" value="Ig-like_fold"/>
</dbReference>
<dbReference type="GO" id="GO:0031901">
    <property type="term" value="C:early endosome membrane"/>
    <property type="evidence" value="ECO:0007669"/>
    <property type="project" value="UniProtKB-SubCell"/>
</dbReference>
<dbReference type="Gene3D" id="2.60.40.10">
    <property type="entry name" value="Immunoglobulins"/>
    <property type="match status" value="1"/>
</dbReference>
<dbReference type="InterPro" id="IPR046985">
    <property type="entry name" value="IP5"/>
</dbReference>
<evidence type="ECO:0000256" key="4">
    <source>
        <dbReference type="ARBA" id="ARBA00023329"/>
    </source>
</evidence>
<dbReference type="EMBL" id="WIUZ02000004">
    <property type="protein sequence ID" value="KAF9788098.1"/>
    <property type="molecule type" value="Genomic_DNA"/>
</dbReference>
<dbReference type="Proteomes" id="UP000736335">
    <property type="component" value="Unassembled WGS sequence"/>
</dbReference>
<dbReference type="PANTHER" id="PTHR11200">
    <property type="entry name" value="INOSITOL 5-PHOSPHATASE"/>
    <property type="match status" value="1"/>
</dbReference>
<comment type="caution">
    <text evidence="6">The sequence shown here is derived from an EMBL/GenBank/DDBJ whole genome shotgun (WGS) entry which is preliminary data.</text>
</comment>
<keyword evidence="7" id="KW-1185">Reference proteome</keyword>
<dbReference type="SMART" id="SM00128">
    <property type="entry name" value="IPPc"/>
    <property type="match status" value="1"/>
</dbReference>
<dbReference type="GO" id="GO:0004439">
    <property type="term" value="F:phosphatidylinositol-4,5-bisphosphate 5-phosphatase activity"/>
    <property type="evidence" value="ECO:0007669"/>
    <property type="project" value="TreeGrafter"/>
</dbReference>